<evidence type="ECO:0000313" key="1">
    <source>
        <dbReference type="EMBL" id="RRT74962.1"/>
    </source>
</evidence>
<organism evidence="1 2">
    <name type="scientific">Ensete ventricosum</name>
    <name type="common">Abyssinian banana</name>
    <name type="synonym">Musa ensete</name>
    <dbReference type="NCBI Taxonomy" id="4639"/>
    <lineage>
        <taxon>Eukaryota</taxon>
        <taxon>Viridiplantae</taxon>
        <taxon>Streptophyta</taxon>
        <taxon>Embryophyta</taxon>
        <taxon>Tracheophyta</taxon>
        <taxon>Spermatophyta</taxon>
        <taxon>Magnoliopsida</taxon>
        <taxon>Liliopsida</taxon>
        <taxon>Zingiberales</taxon>
        <taxon>Musaceae</taxon>
        <taxon>Ensete</taxon>
    </lineage>
</organism>
<accession>A0A427AFK7</accession>
<evidence type="ECO:0000313" key="2">
    <source>
        <dbReference type="Proteomes" id="UP000287651"/>
    </source>
</evidence>
<protein>
    <submittedName>
        <fullName evidence="1">Uncharacterized protein</fullName>
    </submittedName>
</protein>
<proteinExistence type="predicted"/>
<name>A0A427AFK7_ENSVE</name>
<comment type="caution">
    <text evidence="1">The sequence shown here is derived from an EMBL/GenBank/DDBJ whole genome shotgun (WGS) entry which is preliminary data.</text>
</comment>
<dbReference type="AlphaFoldDB" id="A0A427AFK7"/>
<sequence length="135" mass="14455">MALAYHSAIDALLHLSIFFFADVLCYLCSDENLESSGAMLEWPVFILLPKGAGLVCCNSFPLLLVSTRDSPNSSAMALAYPSAIEALLHLSVFCFVDVLCYLCSNENLASSGIALELPVFVLLPKGAGLVHCVEP</sequence>
<dbReference type="Proteomes" id="UP000287651">
    <property type="component" value="Unassembled WGS sequence"/>
</dbReference>
<dbReference type="EMBL" id="AMZH03002624">
    <property type="protein sequence ID" value="RRT74962.1"/>
    <property type="molecule type" value="Genomic_DNA"/>
</dbReference>
<reference evidence="1 2" key="1">
    <citation type="journal article" date="2014" name="Agronomy (Basel)">
        <title>A Draft Genome Sequence for Ensete ventricosum, the Drought-Tolerant Tree Against Hunger.</title>
        <authorList>
            <person name="Harrison J."/>
            <person name="Moore K.A."/>
            <person name="Paszkiewicz K."/>
            <person name="Jones T."/>
            <person name="Grant M."/>
            <person name="Ambacheew D."/>
            <person name="Muzemil S."/>
            <person name="Studholme D.J."/>
        </authorList>
    </citation>
    <scope>NUCLEOTIDE SEQUENCE [LARGE SCALE GENOMIC DNA]</scope>
</reference>
<gene>
    <name evidence="1" type="ORF">B296_00014334</name>
</gene>